<proteinExistence type="predicted"/>
<evidence type="ECO:0000313" key="2">
    <source>
        <dbReference type="Proteomes" id="UP000000674"/>
    </source>
</evidence>
<accession>A0B9E2</accession>
<protein>
    <submittedName>
        <fullName evidence="1">Uncharacterized protein</fullName>
    </submittedName>
</protein>
<name>A0B9E2_METTP</name>
<organism evidence="1 2">
    <name type="scientific">Methanothrix thermoacetophila (strain DSM 6194 / JCM 14653 / NBRC 101360 / PT)</name>
    <name type="common">Methanosaeta thermophila</name>
    <dbReference type="NCBI Taxonomy" id="349307"/>
    <lineage>
        <taxon>Archaea</taxon>
        <taxon>Methanobacteriati</taxon>
        <taxon>Methanobacteriota</taxon>
        <taxon>Stenosarchaea group</taxon>
        <taxon>Methanomicrobia</taxon>
        <taxon>Methanotrichales</taxon>
        <taxon>Methanotrichaceae</taxon>
        <taxon>Methanothrix</taxon>
    </lineage>
</organism>
<reference evidence="1 2" key="1">
    <citation type="submission" date="2006-10" db="EMBL/GenBank/DDBJ databases">
        <title>Complete sequence of Methanosaeta thermophila PT.</title>
        <authorList>
            <consortium name="US DOE Joint Genome Institute"/>
            <person name="Copeland A."/>
            <person name="Lucas S."/>
            <person name="Lapidus A."/>
            <person name="Barry K."/>
            <person name="Detter J.C."/>
            <person name="Glavina del Rio T."/>
            <person name="Hammon N."/>
            <person name="Israni S."/>
            <person name="Pitluck S."/>
            <person name="Chain P."/>
            <person name="Malfatti S."/>
            <person name="Shin M."/>
            <person name="Vergez L."/>
            <person name="Schmutz J."/>
            <person name="Larimer F."/>
            <person name="Land M."/>
            <person name="Hauser L."/>
            <person name="Kyrpides N."/>
            <person name="Kim E."/>
            <person name="Smith K.S."/>
            <person name="Ingram-Smith C."/>
            <person name="Richardson P."/>
        </authorList>
    </citation>
    <scope>NUCLEOTIDE SEQUENCE [LARGE SCALE GENOMIC DNA]</scope>
    <source>
        <strain evidence="2">DSM 6194 / JCM 14653 / NBRC 101360 / PT</strain>
    </source>
</reference>
<dbReference type="HOGENOM" id="CLU_1197659_0_0_2"/>
<gene>
    <name evidence="1" type="ordered locus">Mthe_1545</name>
</gene>
<sequence>MRIGFGFAIALLAFVASAGAADENRSWLADDMLETYHEGTLNFLGDPTGAGLSVYDNYVFYVKGSTYFRSKWKTPPNLPPDRSWAWGSGNVGGWAYTPEGTFIRFEMVSPPSYVYIGGTPVPYTTYTSAPFYTESNHLYIHGTDSLTRYLKAPAGSSVWLLAYTKTAGMADVYKVSPDLKVSKNSVVMPAGYSHMSLNITDAGRYLISFVKDSIPSETVVIDAIPAGVTLS</sequence>
<dbReference type="RefSeq" id="WP_011696695.1">
    <property type="nucleotide sequence ID" value="NC_008553.1"/>
</dbReference>
<dbReference type="AlphaFoldDB" id="A0B9E2"/>
<keyword evidence="2" id="KW-1185">Reference proteome</keyword>
<dbReference type="Proteomes" id="UP000000674">
    <property type="component" value="Chromosome"/>
</dbReference>
<dbReference type="GeneID" id="4462526"/>
<evidence type="ECO:0000313" key="1">
    <source>
        <dbReference type="EMBL" id="ABK15316.1"/>
    </source>
</evidence>
<dbReference type="KEGG" id="mtp:Mthe_1545"/>
<dbReference type="EMBL" id="CP000477">
    <property type="protein sequence ID" value="ABK15316.1"/>
    <property type="molecule type" value="Genomic_DNA"/>
</dbReference>